<evidence type="ECO:0000256" key="6">
    <source>
        <dbReference type="SAM" id="Phobius"/>
    </source>
</evidence>
<dbReference type="GO" id="GO:0015179">
    <property type="term" value="F:L-amino acid transmembrane transporter activity"/>
    <property type="evidence" value="ECO:0007669"/>
    <property type="project" value="TreeGrafter"/>
</dbReference>
<evidence type="ECO:0000259" key="7">
    <source>
        <dbReference type="Pfam" id="PF01490"/>
    </source>
</evidence>
<dbReference type="OrthoDB" id="436823at2759"/>
<feature type="compositionally biased region" description="Low complexity" evidence="5">
    <location>
        <begin position="30"/>
        <end position="43"/>
    </location>
</feature>
<dbReference type="EMBL" id="CAMXCT030001217">
    <property type="protein sequence ID" value="CAL4775223.1"/>
    <property type="molecule type" value="Genomic_DNA"/>
</dbReference>
<protein>
    <recommendedName>
        <fullName evidence="7">Amino acid transporter transmembrane domain-containing protein</fullName>
    </recommendedName>
</protein>
<dbReference type="InterPro" id="IPR013057">
    <property type="entry name" value="AA_transpt_TM"/>
</dbReference>
<name>A0A9P1CCT7_9DINO</name>
<dbReference type="Pfam" id="PF01490">
    <property type="entry name" value="Aa_trans"/>
    <property type="match status" value="1"/>
</dbReference>
<dbReference type="EMBL" id="CAMXCT020001217">
    <property type="protein sequence ID" value="CAL1141286.1"/>
    <property type="molecule type" value="Genomic_DNA"/>
</dbReference>
<evidence type="ECO:0000256" key="4">
    <source>
        <dbReference type="ARBA" id="ARBA00023136"/>
    </source>
</evidence>
<comment type="caution">
    <text evidence="8">The sequence shown here is derived from an EMBL/GenBank/DDBJ whole genome shotgun (WGS) entry which is preliminary data.</text>
</comment>
<dbReference type="EMBL" id="CAMXCT010001217">
    <property type="protein sequence ID" value="CAI3987911.1"/>
    <property type="molecule type" value="Genomic_DNA"/>
</dbReference>
<gene>
    <name evidence="8" type="ORF">C1SCF055_LOCUS15148</name>
</gene>
<reference evidence="9 10" key="2">
    <citation type="submission" date="2024-05" db="EMBL/GenBank/DDBJ databases">
        <authorList>
            <person name="Chen Y."/>
            <person name="Shah S."/>
            <person name="Dougan E. K."/>
            <person name="Thang M."/>
            <person name="Chan C."/>
        </authorList>
    </citation>
    <scope>NUCLEOTIDE SEQUENCE [LARGE SCALE GENOMIC DNA]</scope>
</reference>
<accession>A0A9P1CCT7</accession>
<proteinExistence type="predicted"/>
<keyword evidence="4 6" id="KW-0472">Membrane</keyword>
<feature type="domain" description="Amino acid transporter transmembrane" evidence="7">
    <location>
        <begin position="112"/>
        <end position="484"/>
    </location>
</feature>
<evidence type="ECO:0000313" key="9">
    <source>
        <dbReference type="EMBL" id="CAL4775223.1"/>
    </source>
</evidence>
<evidence type="ECO:0000256" key="1">
    <source>
        <dbReference type="ARBA" id="ARBA00004141"/>
    </source>
</evidence>
<dbReference type="AlphaFoldDB" id="A0A9P1CCT7"/>
<keyword evidence="10" id="KW-1185">Reference proteome</keyword>
<feature type="transmembrane region" description="Helical" evidence="6">
    <location>
        <begin position="187"/>
        <end position="212"/>
    </location>
</feature>
<feature type="region of interest" description="Disordered" evidence="5">
    <location>
        <begin position="1"/>
        <end position="55"/>
    </location>
</feature>
<keyword evidence="2 6" id="KW-0812">Transmembrane</keyword>
<evidence type="ECO:0000256" key="2">
    <source>
        <dbReference type="ARBA" id="ARBA00022692"/>
    </source>
</evidence>
<organism evidence="8">
    <name type="scientific">Cladocopium goreaui</name>
    <dbReference type="NCBI Taxonomy" id="2562237"/>
    <lineage>
        <taxon>Eukaryota</taxon>
        <taxon>Sar</taxon>
        <taxon>Alveolata</taxon>
        <taxon>Dinophyceae</taxon>
        <taxon>Suessiales</taxon>
        <taxon>Symbiodiniaceae</taxon>
        <taxon>Cladocopium</taxon>
    </lineage>
</organism>
<keyword evidence="3 6" id="KW-1133">Transmembrane helix</keyword>
<evidence type="ECO:0000256" key="3">
    <source>
        <dbReference type="ARBA" id="ARBA00022989"/>
    </source>
</evidence>
<dbReference type="PANTHER" id="PTHR22950:SF349">
    <property type="entry name" value="AMINO ACID TRANSPORTER TRANSMEMBRANE DOMAIN-CONTAINING PROTEIN"/>
    <property type="match status" value="1"/>
</dbReference>
<evidence type="ECO:0000313" key="8">
    <source>
        <dbReference type="EMBL" id="CAI3987911.1"/>
    </source>
</evidence>
<feature type="transmembrane region" description="Helical" evidence="6">
    <location>
        <begin position="440"/>
        <end position="462"/>
    </location>
</feature>
<evidence type="ECO:0000256" key="5">
    <source>
        <dbReference type="SAM" id="MobiDB-lite"/>
    </source>
</evidence>
<evidence type="ECO:0000313" key="10">
    <source>
        <dbReference type="Proteomes" id="UP001152797"/>
    </source>
</evidence>
<sequence>MSLTDPLLEDASGSFPDQSWSEIKHENREVSVSSSASTAEPSPQDTAQFDPEDRGLEPKLANADALLIHSIDDKEVQAGNAPMPRALLSPLGSPQTTPGPWMEDGNLMTGAEATFTVVNFTMNVGLLTLPCLFAQHGWSTGVVMAFAGVACACTALFMQESLVALIRRGIPLPDYPDLAREAVGSRFAVLAHVVALVEIFGYVSANLIALANGLVATVPALSEPQAMLVSTSICVGFAAISDKQFAYCALISSSAMAAIFATVLLWGTELDTWAEPTTFLKDSSYVPASFAVVIFTAGAHPLLPCVMHSTRSRAEFRSAIRLSWTFFSLFAILSGGLAFYMYGHSLQPLITDNLGRNLELMKMPGGGAMRKTGGLWVLVKLFGSTVPSTRPPVVALGKQIGIRLPAGNGGFSSVLLTAPLLYATAVLSQIISPYIATFESVIGCVITSFNALLFPSLTYLVICQPKDIEHRICARFFLLLGALLPFATMLPRLLECF</sequence>
<feature type="transmembrane region" description="Helical" evidence="6">
    <location>
        <begin position="247"/>
        <end position="266"/>
    </location>
</feature>
<reference evidence="8" key="1">
    <citation type="submission" date="2022-10" db="EMBL/GenBank/DDBJ databases">
        <authorList>
            <person name="Chen Y."/>
            <person name="Dougan E. K."/>
            <person name="Chan C."/>
            <person name="Rhodes N."/>
            <person name="Thang M."/>
        </authorList>
    </citation>
    <scope>NUCLEOTIDE SEQUENCE</scope>
</reference>
<feature type="transmembrane region" description="Helical" evidence="6">
    <location>
        <begin position="224"/>
        <end position="240"/>
    </location>
</feature>
<dbReference type="GO" id="GO:0005774">
    <property type="term" value="C:vacuolar membrane"/>
    <property type="evidence" value="ECO:0007669"/>
    <property type="project" value="TreeGrafter"/>
</dbReference>
<dbReference type="Proteomes" id="UP001152797">
    <property type="component" value="Unassembled WGS sequence"/>
</dbReference>
<feature type="transmembrane region" description="Helical" evidence="6">
    <location>
        <begin position="144"/>
        <end position="166"/>
    </location>
</feature>
<feature type="transmembrane region" description="Helical" evidence="6">
    <location>
        <begin position="319"/>
        <end position="342"/>
    </location>
</feature>
<feature type="transmembrane region" description="Helical" evidence="6">
    <location>
        <begin position="474"/>
        <end position="494"/>
    </location>
</feature>
<comment type="subcellular location">
    <subcellularLocation>
        <location evidence="1">Membrane</location>
        <topology evidence="1">Multi-pass membrane protein</topology>
    </subcellularLocation>
</comment>
<feature type="transmembrane region" description="Helical" evidence="6">
    <location>
        <begin position="286"/>
        <end position="307"/>
    </location>
</feature>
<dbReference type="PANTHER" id="PTHR22950">
    <property type="entry name" value="AMINO ACID TRANSPORTER"/>
    <property type="match status" value="1"/>
</dbReference>